<dbReference type="GO" id="GO:0016746">
    <property type="term" value="F:acyltransferase activity"/>
    <property type="evidence" value="ECO:0007669"/>
    <property type="project" value="InterPro"/>
</dbReference>
<evidence type="ECO:0000313" key="4">
    <source>
        <dbReference type="EMBL" id="KTD60992.1"/>
    </source>
</evidence>
<dbReference type="CDD" id="cd06849">
    <property type="entry name" value="lipoyl_domain"/>
    <property type="match status" value="1"/>
</dbReference>
<dbReference type="GO" id="GO:0006086">
    <property type="term" value="P:pyruvate decarboxylation to acetyl-CoA"/>
    <property type="evidence" value="ECO:0007669"/>
    <property type="project" value="InterPro"/>
</dbReference>
<dbReference type="PANTHER" id="PTHR23151">
    <property type="entry name" value="DIHYDROLIPOAMIDE ACETYL/SUCCINYL-TRANSFERASE-RELATED"/>
    <property type="match status" value="1"/>
</dbReference>
<keyword evidence="5" id="KW-1185">Reference proteome</keyword>
<dbReference type="AlphaFoldDB" id="A0A0W0YVQ1"/>
<protein>
    <submittedName>
        <fullName evidence="4">Dihydrolipoamide succinyltransferase subunit E2</fullName>
    </submittedName>
</protein>
<sequence>MPHDIIMPVLGMNQDTGSIACWHKKPGDAIAVGDIIMDVETDKAVMEIEARHSGFLGKIFYEAGSEVPVGNVVAVIDPAPEFENQASETGQEEIKAPAPHPLKTQPSATVIPLVSESVLASPKARSLVKQHGITLQAVAHHCNRSIVHAADVDQFIAEQQALSDDVKTLPNPAPVPRQTCRLVITVSSDGMKDCESWLLRQQDHNSRNAGHLLATLAASLMRSHRLYQDTAPLTIQVDNWDGQAMSESYISDPDYGRFSRLEIHSTATTEPCLHVLYLSGSHITALSIENSPMPTILVTDKESGYEILISGFDTAKLSELIRFAQQLAQAIEQPLLHLT</sequence>
<dbReference type="PROSITE" id="PS00189">
    <property type="entry name" value="LIPOYL"/>
    <property type="match status" value="1"/>
</dbReference>
<dbReference type="OrthoDB" id="5738366at2"/>
<comment type="caution">
    <text evidence="4">The sequence shown here is derived from an EMBL/GenBank/DDBJ whole genome shotgun (WGS) entry which is preliminary data.</text>
</comment>
<evidence type="ECO:0000259" key="3">
    <source>
        <dbReference type="PROSITE" id="PS50968"/>
    </source>
</evidence>
<dbReference type="EMBL" id="LNYX01000035">
    <property type="protein sequence ID" value="KTD60992.1"/>
    <property type="molecule type" value="Genomic_DNA"/>
</dbReference>
<evidence type="ECO:0000256" key="1">
    <source>
        <dbReference type="ARBA" id="ARBA00001938"/>
    </source>
</evidence>
<comment type="cofactor">
    <cofactor evidence="1">
        <name>(R)-lipoate</name>
        <dbReference type="ChEBI" id="CHEBI:83088"/>
    </cofactor>
</comment>
<dbReference type="GO" id="GO:0045254">
    <property type="term" value="C:pyruvate dehydrogenase complex"/>
    <property type="evidence" value="ECO:0007669"/>
    <property type="project" value="InterPro"/>
</dbReference>
<name>A0A0W0YVQ1_LEGSP</name>
<dbReference type="PROSITE" id="PS50968">
    <property type="entry name" value="BIOTINYL_LIPOYL"/>
    <property type="match status" value="1"/>
</dbReference>
<dbReference type="Gene3D" id="2.40.50.100">
    <property type="match status" value="1"/>
</dbReference>
<dbReference type="SUPFAM" id="SSF51230">
    <property type="entry name" value="Single hybrid motif"/>
    <property type="match status" value="1"/>
</dbReference>
<dbReference type="InterPro" id="IPR003016">
    <property type="entry name" value="2-oxoA_DH_lipoyl-BS"/>
</dbReference>
<keyword evidence="4" id="KW-0808">Transferase</keyword>
<dbReference type="PANTHER" id="PTHR23151:SF90">
    <property type="entry name" value="DIHYDROLIPOYLLYSINE-RESIDUE ACETYLTRANSFERASE COMPONENT OF PYRUVATE DEHYDROGENASE COMPLEX, MITOCHONDRIAL-RELATED"/>
    <property type="match status" value="1"/>
</dbReference>
<evidence type="ECO:0000256" key="2">
    <source>
        <dbReference type="ARBA" id="ARBA00022823"/>
    </source>
</evidence>
<reference evidence="4 5" key="1">
    <citation type="submission" date="2015-11" db="EMBL/GenBank/DDBJ databases">
        <title>Genomic analysis of 38 Legionella species identifies large and diverse effector repertoires.</title>
        <authorList>
            <person name="Burstein D."/>
            <person name="Amaro F."/>
            <person name="Zusman T."/>
            <person name="Lifshitz Z."/>
            <person name="Cohen O."/>
            <person name="Gilbert J.A."/>
            <person name="Pupko T."/>
            <person name="Shuman H.A."/>
            <person name="Segal G."/>
        </authorList>
    </citation>
    <scope>NUCLEOTIDE SEQUENCE [LARGE SCALE GENOMIC DNA]</scope>
    <source>
        <strain evidence="4 5">Mt.St.Helens-9</strain>
    </source>
</reference>
<dbReference type="STRING" id="452.Lspi_2903"/>
<dbReference type="Gene3D" id="4.10.320.10">
    <property type="entry name" value="E3-binding domain"/>
    <property type="match status" value="1"/>
</dbReference>
<evidence type="ECO:0000313" key="5">
    <source>
        <dbReference type="Proteomes" id="UP000054877"/>
    </source>
</evidence>
<feature type="domain" description="Lipoyl-binding" evidence="3">
    <location>
        <begin position="2"/>
        <end position="77"/>
    </location>
</feature>
<dbReference type="Proteomes" id="UP000054877">
    <property type="component" value="Unassembled WGS sequence"/>
</dbReference>
<gene>
    <name evidence="4" type="primary">sucB_2</name>
    <name evidence="4" type="ORF">Lspi_2903</name>
</gene>
<dbReference type="RefSeq" id="WP_058484817.1">
    <property type="nucleotide sequence ID" value="NZ_CAAAII010000011.1"/>
</dbReference>
<dbReference type="PATRIC" id="fig|452.5.peg.3213"/>
<organism evidence="4 5">
    <name type="scientific">Legionella spiritensis</name>
    <dbReference type="NCBI Taxonomy" id="452"/>
    <lineage>
        <taxon>Bacteria</taxon>
        <taxon>Pseudomonadati</taxon>
        <taxon>Pseudomonadota</taxon>
        <taxon>Gammaproteobacteria</taxon>
        <taxon>Legionellales</taxon>
        <taxon>Legionellaceae</taxon>
        <taxon>Legionella</taxon>
    </lineage>
</organism>
<dbReference type="Pfam" id="PF00364">
    <property type="entry name" value="Biotin_lipoyl"/>
    <property type="match status" value="1"/>
</dbReference>
<accession>A0A0W0YVQ1</accession>
<dbReference type="InterPro" id="IPR036625">
    <property type="entry name" value="E3-bd_dom_sf"/>
</dbReference>
<dbReference type="InterPro" id="IPR045257">
    <property type="entry name" value="E2/Pdx1"/>
</dbReference>
<keyword evidence="2" id="KW-0450">Lipoyl</keyword>
<proteinExistence type="predicted"/>
<dbReference type="InterPro" id="IPR011053">
    <property type="entry name" value="Single_hybrid_motif"/>
</dbReference>
<dbReference type="InterPro" id="IPR000089">
    <property type="entry name" value="Biotin_lipoyl"/>
</dbReference>